<dbReference type="GO" id="GO:0015930">
    <property type="term" value="F:glutamate synthase activity"/>
    <property type="evidence" value="ECO:0007669"/>
    <property type="project" value="InterPro"/>
</dbReference>
<comment type="similarity">
    <text evidence="1 2">Belongs to the glutamate synthase family.</text>
</comment>
<proteinExistence type="inferred from homology"/>
<dbReference type="PIRSF" id="PIRSF006429">
    <property type="entry name" value="GOGAT_lg_2"/>
    <property type="match status" value="1"/>
</dbReference>
<feature type="domain" description="Glutamate synthase" evidence="3">
    <location>
        <begin position="155"/>
        <end position="470"/>
    </location>
</feature>
<dbReference type="InterPro" id="IPR027283">
    <property type="entry name" value="YerD"/>
</dbReference>
<dbReference type="AlphaFoldDB" id="A0A2T0ZVU2"/>
<dbReference type="InterPro" id="IPR024188">
    <property type="entry name" value="GltB"/>
</dbReference>
<organism evidence="4 5">
    <name type="scientific">Antricoccus suffuscus</name>
    <dbReference type="NCBI Taxonomy" id="1629062"/>
    <lineage>
        <taxon>Bacteria</taxon>
        <taxon>Bacillati</taxon>
        <taxon>Actinomycetota</taxon>
        <taxon>Actinomycetes</taxon>
        <taxon>Geodermatophilales</taxon>
        <taxon>Antricoccaceae</taxon>
        <taxon>Antricoccus</taxon>
    </lineage>
</organism>
<name>A0A2T0ZVU2_9ACTN</name>
<evidence type="ECO:0000313" key="4">
    <source>
        <dbReference type="EMBL" id="PRZ40462.1"/>
    </source>
</evidence>
<dbReference type="PANTHER" id="PTHR43819">
    <property type="entry name" value="ARCHAEAL-TYPE GLUTAMATE SYNTHASE [NADPH]"/>
    <property type="match status" value="1"/>
</dbReference>
<dbReference type="OrthoDB" id="9758182at2"/>
<comment type="caution">
    <text evidence="4">The sequence shown here is derived from an EMBL/GenBank/DDBJ whole genome shotgun (WGS) entry which is preliminary data.</text>
</comment>
<dbReference type="SUPFAM" id="SSF51395">
    <property type="entry name" value="FMN-linked oxidoreductases"/>
    <property type="match status" value="1"/>
</dbReference>
<dbReference type="Gene3D" id="3.20.20.70">
    <property type="entry name" value="Aldolase class I"/>
    <property type="match status" value="1"/>
</dbReference>
<evidence type="ECO:0000256" key="2">
    <source>
        <dbReference type="PIRNR" id="PIRNR006429"/>
    </source>
</evidence>
<evidence type="ECO:0000256" key="1">
    <source>
        <dbReference type="ARBA" id="ARBA00009716"/>
    </source>
</evidence>
<gene>
    <name evidence="4" type="ORF">CLV47_117101</name>
</gene>
<dbReference type="CDD" id="cd02808">
    <property type="entry name" value="GltS_FMN"/>
    <property type="match status" value="1"/>
</dbReference>
<dbReference type="PIRSF" id="PIRSF500060">
    <property type="entry name" value="UCP500060"/>
    <property type="match status" value="1"/>
</dbReference>
<evidence type="ECO:0000259" key="3">
    <source>
        <dbReference type="Pfam" id="PF01645"/>
    </source>
</evidence>
<keyword evidence="5" id="KW-1185">Reference proteome</keyword>
<dbReference type="InterPro" id="IPR002932">
    <property type="entry name" value="Glu_synthdom"/>
</dbReference>
<reference evidence="4 5" key="1">
    <citation type="submission" date="2018-03" db="EMBL/GenBank/DDBJ databases">
        <title>Genomic Encyclopedia of Archaeal and Bacterial Type Strains, Phase II (KMG-II): from individual species to whole genera.</title>
        <authorList>
            <person name="Goeker M."/>
        </authorList>
    </citation>
    <scope>NUCLEOTIDE SEQUENCE [LARGE SCALE GENOMIC DNA]</scope>
    <source>
        <strain evidence="4 5">DSM 100065</strain>
    </source>
</reference>
<evidence type="ECO:0000313" key="5">
    <source>
        <dbReference type="Proteomes" id="UP000237752"/>
    </source>
</evidence>
<dbReference type="Pfam" id="PF01645">
    <property type="entry name" value="Glu_synthase"/>
    <property type="match status" value="1"/>
</dbReference>
<dbReference type="InterPro" id="IPR013785">
    <property type="entry name" value="Aldolase_TIM"/>
</dbReference>
<dbReference type="PANTHER" id="PTHR43819:SF1">
    <property type="entry name" value="ARCHAEAL-TYPE GLUTAMATE SYNTHASE [NADPH]"/>
    <property type="match status" value="1"/>
</dbReference>
<dbReference type="RefSeq" id="WP_106350337.1">
    <property type="nucleotide sequence ID" value="NZ_PVUE01000017.1"/>
</dbReference>
<sequence>MIRRSILTALAALSVLFVLLAVLVGVWWWIAAGILLALLLLGIWDVLQHHHSVLRNYPVLGHLRYMLEKIRPEMQQYFIERNVDGRPFDRDTRTLIYERAKGIAGEKAFGTERDVNEVGYEYLIHSTTPIRKPSEPARVRIGSDQCARPYDMAMLNVSAMSFGALSANAVRAMNKGAAIGGFAQDTGEGGLTKYHLEHGGDLVWEIGSGYFGTRTKDGHFDPGIFADKSAHDSIKCVSLKLSQGAKPGIGGVLPAGKVSPEIADARGVPVGEKCVSPANHSVFSTPRELVQFLARMRELSGGKPVGFKLCVGSRVEFLAICKAIRTEGITPDFILIDGSEGGTGAAPLEFEDHVGTPLTEGLMTAHNALVGCGLRDQIKIGAAGKIASGSDIVKRLIQGADYTNAARAMMMATGCIQSQRCHTNHCPVGVATQDPKRAAALNVEDKSARVARFQDSTVDEAMRLMASMGAHQSAQLSPDMLRRRVTHTDTRAYSELYEWLRPGQLLAEPPESWARDWHNASPDTFVVPHFSVRSDASR</sequence>
<dbReference type="Proteomes" id="UP000237752">
    <property type="component" value="Unassembled WGS sequence"/>
</dbReference>
<dbReference type="GO" id="GO:0006537">
    <property type="term" value="P:glutamate biosynthetic process"/>
    <property type="evidence" value="ECO:0007669"/>
    <property type="project" value="InterPro"/>
</dbReference>
<protein>
    <submittedName>
        <fullName evidence="4">Glutamate synthase domain-containing protein 2</fullName>
    </submittedName>
</protein>
<accession>A0A2T0ZVU2</accession>
<dbReference type="EMBL" id="PVUE01000017">
    <property type="protein sequence ID" value="PRZ40462.1"/>
    <property type="molecule type" value="Genomic_DNA"/>
</dbReference>